<gene>
    <name evidence="2" type="ORF">GCM10010862_21430</name>
</gene>
<dbReference type="Pfam" id="PF24698">
    <property type="entry name" value="DUF7662"/>
    <property type="match status" value="1"/>
</dbReference>
<organism evidence="2 3">
    <name type="scientific">Devosia nitrariae</name>
    <dbReference type="NCBI Taxonomy" id="2071872"/>
    <lineage>
        <taxon>Bacteria</taxon>
        <taxon>Pseudomonadati</taxon>
        <taxon>Pseudomonadota</taxon>
        <taxon>Alphaproteobacteria</taxon>
        <taxon>Hyphomicrobiales</taxon>
        <taxon>Devosiaceae</taxon>
        <taxon>Devosia</taxon>
    </lineage>
</organism>
<protein>
    <recommendedName>
        <fullName evidence="1">DUF7662 domain-containing protein</fullName>
    </recommendedName>
</protein>
<evidence type="ECO:0000313" key="3">
    <source>
        <dbReference type="Proteomes" id="UP001156691"/>
    </source>
</evidence>
<proteinExistence type="predicted"/>
<keyword evidence="3" id="KW-1185">Reference proteome</keyword>
<feature type="domain" description="DUF7662" evidence="1">
    <location>
        <begin position="4"/>
        <end position="76"/>
    </location>
</feature>
<comment type="caution">
    <text evidence="2">The sequence shown here is derived from an EMBL/GenBank/DDBJ whole genome shotgun (WGS) entry which is preliminary data.</text>
</comment>
<dbReference type="InterPro" id="IPR056079">
    <property type="entry name" value="DUF7662"/>
</dbReference>
<reference evidence="3" key="1">
    <citation type="journal article" date="2019" name="Int. J. Syst. Evol. Microbiol.">
        <title>The Global Catalogue of Microorganisms (GCM) 10K type strain sequencing project: providing services to taxonomists for standard genome sequencing and annotation.</title>
        <authorList>
            <consortium name="The Broad Institute Genomics Platform"/>
            <consortium name="The Broad Institute Genome Sequencing Center for Infectious Disease"/>
            <person name="Wu L."/>
            <person name="Ma J."/>
        </authorList>
    </citation>
    <scope>NUCLEOTIDE SEQUENCE [LARGE SCALE GENOMIC DNA]</scope>
    <source>
        <strain evidence="3">NBRC 112416</strain>
    </source>
</reference>
<accession>A0ABQ5W520</accession>
<evidence type="ECO:0000259" key="1">
    <source>
        <dbReference type="Pfam" id="PF24698"/>
    </source>
</evidence>
<name>A0ABQ5W520_9HYPH</name>
<dbReference type="RefSeq" id="WP_284340331.1">
    <property type="nucleotide sequence ID" value="NZ_BSNS01000011.1"/>
</dbReference>
<dbReference type="EMBL" id="BSNS01000011">
    <property type="protein sequence ID" value="GLQ54884.1"/>
    <property type="molecule type" value="Genomic_DNA"/>
</dbReference>
<dbReference type="Proteomes" id="UP001156691">
    <property type="component" value="Unassembled WGS sequence"/>
</dbReference>
<sequence>MAKYDQLAKHLKSAYPREVVLSFEDIEGVLGSRLPRSADRPQFWANTVAEARHIQREAWRQAHYNAFLIADARAVRFVPHTR</sequence>
<evidence type="ECO:0000313" key="2">
    <source>
        <dbReference type="EMBL" id="GLQ54884.1"/>
    </source>
</evidence>